<dbReference type="RefSeq" id="WP_107350890.1">
    <property type="nucleotide sequence ID" value="NZ_PYMH01000013.1"/>
</dbReference>
<name>A0A2T3ITR6_9GAMM</name>
<comment type="caution">
    <text evidence="1">The sequence shown here is derived from an EMBL/GenBank/DDBJ whole genome shotgun (WGS) entry which is preliminary data.</text>
</comment>
<dbReference type="EMBL" id="PYMH01000013">
    <property type="protein sequence ID" value="PSU31759.1"/>
    <property type="molecule type" value="Genomic_DNA"/>
</dbReference>
<dbReference type="OrthoDB" id="224775at2"/>
<keyword evidence="2" id="KW-1185">Reference proteome</keyword>
<dbReference type="Proteomes" id="UP000241222">
    <property type="component" value="Unassembled WGS sequence"/>
</dbReference>
<protein>
    <submittedName>
        <fullName evidence="1">Uncharacterized protein</fullName>
    </submittedName>
</protein>
<gene>
    <name evidence="1" type="ORF">C9I99_21485</name>
</gene>
<evidence type="ECO:0000313" key="2">
    <source>
        <dbReference type="Proteomes" id="UP000241222"/>
    </source>
</evidence>
<sequence length="145" mass="17196">MTNTVGKRIAGKLYFHKIYMGDHLTESEAALVTDIPRMYEVIRLDVRTREIVLVDYVDFFNAHEPVIKTTYNVYADKERKQGNNPLVHHHKNQMVKPDFYGFFYQESVDRSRAWQALSPRTRQFTSQIGRLNFWQEWLSTVNLPL</sequence>
<reference evidence="1 2" key="1">
    <citation type="submission" date="2018-03" db="EMBL/GenBank/DDBJ databases">
        <title>Whole genome sequencing of Histamine producing bacteria.</title>
        <authorList>
            <person name="Butler K."/>
        </authorList>
    </citation>
    <scope>NUCLEOTIDE SEQUENCE [LARGE SCALE GENOMIC DNA]</scope>
    <source>
        <strain evidence="1 2">JCM 13586</strain>
    </source>
</reference>
<organism evidence="1 2">
    <name type="scientific">Photobacterium lutimaris</name>
    <dbReference type="NCBI Taxonomy" id="388278"/>
    <lineage>
        <taxon>Bacteria</taxon>
        <taxon>Pseudomonadati</taxon>
        <taxon>Pseudomonadota</taxon>
        <taxon>Gammaproteobacteria</taxon>
        <taxon>Vibrionales</taxon>
        <taxon>Vibrionaceae</taxon>
        <taxon>Photobacterium</taxon>
    </lineage>
</organism>
<accession>A0A2T3ITR6</accession>
<evidence type="ECO:0000313" key="1">
    <source>
        <dbReference type="EMBL" id="PSU31759.1"/>
    </source>
</evidence>
<proteinExistence type="predicted"/>
<dbReference type="AlphaFoldDB" id="A0A2T3ITR6"/>